<dbReference type="GeneID" id="111014858"/>
<evidence type="ECO:0000313" key="3">
    <source>
        <dbReference type="Proteomes" id="UP000504603"/>
    </source>
</evidence>
<dbReference type="OrthoDB" id="191139at2759"/>
<gene>
    <name evidence="4" type="primary">LOC111014858</name>
</gene>
<proteinExistence type="inferred from homology"/>
<dbReference type="Pfam" id="PF00106">
    <property type="entry name" value="adh_short"/>
    <property type="match status" value="1"/>
</dbReference>
<dbReference type="Gene3D" id="3.40.50.720">
    <property type="entry name" value="NAD(P)-binding Rossmann-like Domain"/>
    <property type="match status" value="1"/>
</dbReference>
<dbReference type="PANTHER" id="PTHR24320">
    <property type="entry name" value="RETINOL DEHYDROGENASE"/>
    <property type="match status" value="1"/>
</dbReference>
<comment type="similarity">
    <text evidence="1">Belongs to the short-chain dehydrogenases/reductases (SDR) family.</text>
</comment>
<evidence type="ECO:0000256" key="1">
    <source>
        <dbReference type="ARBA" id="ARBA00006484"/>
    </source>
</evidence>
<accession>A0A6J1CW75</accession>
<dbReference type="PRINTS" id="PR00081">
    <property type="entry name" value="GDHRDH"/>
</dbReference>
<sequence>MLEILKYLVGSAGASGYGSKSTAVEVTQSCPHLCSVTAIITGATSGIGEETARVLAKRGARIVLPARNLKAAEEAKARIKSESESECSDHSRITVMELDLSSLNSVRNFVSKFESLNLPLNLLINNAGRFCYEHAISEDGIEMTFTTNYLGQYIGEQILFSGHFLLTKLLLNKMIETAKLTGIQGRIVNLTSNIHSWFSGDIFEYLGRISRSNREYDATRAYALSKLANVLHTVQLAHRLQETEANVTVNCVHPGVVRTKLNRDREGFVTDLIFYMASKTKLLKTIPQGAATSCYVATNRNVENVNGKYFADCNEQGSCESKLGTKSAPLAARLWSASEPSSPLLQVILRLDQLNSMNQLD</sequence>
<dbReference type="SUPFAM" id="SSF51735">
    <property type="entry name" value="NAD(P)-binding Rossmann-fold domains"/>
    <property type="match status" value="1"/>
</dbReference>
<protein>
    <submittedName>
        <fullName evidence="4">Short-chain dehydrogenase TIC 32, chloroplastic isoform X1</fullName>
    </submittedName>
</protein>
<name>A0A6J1CW75_MOMCH</name>
<reference evidence="4" key="1">
    <citation type="submission" date="2025-08" db="UniProtKB">
        <authorList>
            <consortium name="RefSeq"/>
        </authorList>
    </citation>
    <scope>IDENTIFICATION</scope>
    <source>
        <strain evidence="4">OHB3-1</strain>
    </source>
</reference>
<keyword evidence="2" id="KW-0560">Oxidoreductase</keyword>
<dbReference type="InterPro" id="IPR036291">
    <property type="entry name" value="NAD(P)-bd_dom_sf"/>
</dbReference>
<keyword evidence="3" id="KW-1185">Reference proteome</keyword>
<dbReference type="InterPro" id="IPR002347">
    <property type="entry name" value="SDR_fam"/>
</dbReference>
<dbReference type="GO" id="GO:0016491">
    <property type="term" value="F:oxidoreductase activity"/>
    <property type="evidence" value="ECO:0007669"/>
    <property type="project" value="UniProtKB-KW"/>
</dbReference>
<dbReference type="PANTHER" id="PTHR24320:SF114">
    <property type="entry name" value="OS03G0115700 PROTEIN"/>
    <property type="match status" value="1"/>
</dbReference>
<dbReference type="AlphaFoldDB" id="A0A6J1CW75"/>
<organism evidence="3 4">
    <name type="scientific">Momordica charantia</name>
    <name type="common">Bitter gourd</name>
    <name type="synonym">Balsam pear</name>
    <dbReference type="NCBI Taxonomy" id="3673"/>
    <lineage>
        <taxon>Eukaryota</taxon>
        <taxon>Viridiplantae</taxon>
        <taxon>Streptophyta</taxon>
        <taxon>Embryophyta</taxon>
        <taxon>Tracheophyta</taxon>
        <taxon>Spermatophyta</taxon>
        <taxon>Magnoliopsida</taxon>
        <taxon>eudicotyledons</taxon>
        <taxon>Gunneridae</taxon>
        <taxon>Pentapetalae</taxon>
        <taxon>rosids</taxon>
        <taxon>fabids</taxon>
        <taxon>Cucurbitales</taxon>
        <taxon>Cucurbitaceae</taxon>
        <taxon>Momordiceae</taxon>
        <taxon>Momordica</taxon>
    </lineage>
</organism>
<evidence type="ECO:0000313" key="4">
    <source>
        <dbReference type="RefSeq" id="XP_022145401.1"/>
    </source>
</evidence>
<dbReference type="Proteomes" id="UP000504603">
    <property type="component" value="Unplaced"/>
</dbReference>
<dbReference type="KEGG" id="mcha:111014858"/>
<evidence type="ECO:0000256" key="2">
    <source>
        <dbReference type="ARBA" id="ARBA00023002"/>
    </source>
</evidence>
<dbReference type="RefSeq" id="XP_022145401.1">
    <property type="nucleotide sequence ID" value="XM_022289709.1"/>
</dbReference>